<organism evidence="3">
    <name type="scientific">parvo-like hybrid virus</name>
    <dbReference type="NCBI Taxonomy" id="3367306"/>
    <lineage>
        <taxon>Viruses</taxon>
        <taxon>Monodnaviria</taxon>
        <taxon>Shotokuvirae</taxon>
        <taxon>Cossaviricota</taxon>
        <taxon>Quintoviricetes</taxon>
        <taxon>Piccovirales</taxon>
        <taxon>Parvoviridae</taxon>
    </lineage>
</organism>
<accession>A0AB74UGA6</accession>
<dbReference type="GO" id="GO:0042025">
    <property type="term" value="C:host cell nucleus"/>
    <property type="evidence" value="ECO:0007669"/>
    <property type="project" value="UniProtKB-SubCell"/>
</dbReference>
<reference evidence="3" key="1">
    <citation type="submission" date="2024-10" db="EMBL/GenBank/DDBJ databases">
        <authorList>
            <person name="Zhao P."/>
            <person name="Su H."/>
            <person name="Dong J."/>
            <person name="Yang F."/>
        </authorList>
    </citation>
    <scope>NUCLEOTIDE SEQUENCE</scope>
    <source>
        <strain evidence="3">SpinColumn11</strain>
    </source>
</reference>
<dbReference type="SUPFAM" id="SSF52540">
    <property type="entry name" value="P-loop containing nucleoside triphosphate hydrolases"/>
    <property type="match status" value="1"/>
</dbReference>
<protein>
    <submittedName>
        <fullName evidence="3">Nonstructural protein</fullName>
    </submittedName>
</protein>
<keyword evidence="2" id="KW-1048">Host nucleus</keyword>
<evidence type="ECO:0000256" key="1">
    <source>
        <dbReference type="ARBA" id="ARBA00004147"/>
    </source>
</evidence>
<comment type="subcellular location">
    <subcellularLocation>
        <location evidence="1">Host nucleus</location>
    </subcellularLocation>
</comment>
<proteinExistence type="predicted"/>
<dbReference type="Gene3D" id="3.40.50.300">
    <property type="entry name" value="P-loop containing nucleotide triphosphate hydrolases"/>
    <property type="match status" value="1"/>
</dbReference>
<evidence type="ECO:0000256" key="2">
    <source>
        <dbReference type="ARBA" id="ARBA00022562"/>
    </source>
</evidence>
<sequence>MPRIKTIHSSICVRLSMSNERVTFVSHSTEDRQWDARFNVQRDEDLAELVANIKRHYESGVLRYILVGGPEIGTRPFQDDYQIRHVHVAAIFNNRISKRSILQHWGVKTGNGYYLVPRNRNLPLSGWRNHHIKTFSKVDAAVSSIYEMGTLPADQAPTGQSFVKRSEEEKKRKIDDILIDMRGMIEGGQEDAAWHKFPRTFLQYGEKIKAMIHQKKDNLKSTGDPHMWVYGPPGQGKSALLNYVYPTYYKKNLYNRFFDLFDPKVHTHVMLEDLDHDSIDKLSLNFVKTLCDECGFAVDQKYKTPQLARATILVTSNFTIPDVVQHSIETNANGRGENTGALLRRFWHVHINELLRLLGLKILPAYEIKMLKKEGNMDPGKLFMQWDYATDTPVGLPIESPATYQKLLKNSFYGHEVEV</sequence>
<dbReference type="InterPro" id="IPR027417">
    <property type="entry name" value="P-loop_NTPase"/>
</dbReference>
<name>A0AB74UGA6_9VIRU</name>
<evidence type="ECO:0000313" key="3">
    <source>
        <dbReference type="EMBL" id="XHS97075.1"/>
    </source>
</evidence>
<dbReference type="EMBL" id="PQ313126">
    <property type="protein sequence ID" value="XHS97075.1"/>
    <property type="molecule type" value="Genomic_DNA"/>
</dbReference>